<name>A0A4R5CV80_9FLAO</name>
<dbReference type="EC" id="1.3.1.-" evidence="5"/>
<dbReference type="InterPro" id="IPR035587">
    <property type="entry name" value="DUS-like_FMN-bd"/>
</dbReference>
<dbReference type="GO" id="GO:0003723">
    <property type="term" value="F:RNA binding"/>
    <property type="evidence" value="ECO:0007669"/>
    <property type="project" value="TreeGrafter"/>
</dbReference>
<dbReference type="InterPro" id="IPR013785">
    <property type="entry name" value="Aldolase_TIM"/>
</dbReference>
<dbReference type="PANTHER" id="PTHR45846">
    <property type="entry name" value="TRNA-DIHYDROURIDINE(47) SYNTHASE [NAD(P)(+)]-LIKE"/>
    <property type="match status" value="1"/>
</dbReference>
<keyword evidence="2 5" id="KW-0288">FMN</keyword>
<dbReference type="PIRSF" id="PIRSF006621">
    <property type="entry name" value="Dus"/>
    <property type="match status" value="1"/>
</dbReference>
<evidence type="ECO:0000256" key="4">
    <source>
        <dbReference type="ARBA" id="ARBA00023002"/>
    </source>
</evidence>
<accession>A0A4R5CV80</accession>
<organism evidence="9 10">
    <name type="scientific">Flavobacterium hiemivividum</name>
    <dbReference type="NCBI Taxonomy" id="2541734"/>
    <lineage>
        <taxon>Bacteria</taxon>
        <taxon>Pseudomonadati</taxon>
        <taxon>Bacteroidota</taxon>
        <taxon>Flavobacteriia</taxon>
        <taxon>Flavobacteriales</taxon>
        <taxon>Flavobacteriaceae</taxon>
        <taxon>Flavobacterium</taxon>
    </lineage>
</organism>
<comment type="cofactor">
    <cofactor evidence="5 7">
        <name>FMN</name>
        <dbReference type="ChEBI" id="CHEBI:58210"/>
    </cofactor>
</comment>
<feature type="binding site" evidence="7">
    <location>
        <begin position="220"/>
        <end position="221"/>
    </location>
    <ligand>
        <name>FMN</name>
        <dbReference type="ChEBI" id="CHEBI:58210"/>
    </ligand>
</feature>
<dbReference type="Gene3D" id="3.20.20.70">
    <property type="entry name" value="Aldolase class I"/>
    <property type="match status" value="1"/>
</dbReference>
<keyword evidence="3 5" id="KW-0819">tRNA processing</keyword>
<sequence>MSYTLLSSPLQGFTDFRFRNAVNKYFGGIDTYYSPYIRLNGKLVIKASYERDILPENNLDLEVIPQIITNDADEFLFVAKYVQELGYKELNWNLGCPYPMVTKCGMGSGLISNTEKINNILNKVHSESDIIVSMKMRLGYDNTEEILDVLPILETYPIKNVAIHARIGKQLYKGGVHLDAFQECVDNTRLKLYYNGDITSVMKFREMQARFPSIDHWMIGRGLISDPFLPSMIKSDSLEYPENKMELFSAFHDTLYAGYSESLSGSTHILLKMHHLWEYFSVIFSNPHKVAKNIRKAKSIRNYEQTVKEIIKAG</sequence>
<keyword evidence="7" id="KW-0547">Nucleotide-binding</keyword>
<dbReference type="RefSeq" id="WP_132112716.1">
    <property type="nucleotide sequence ID" value="NZ_SMFO01000014.1"/>
</dbReference>
<keyword evidence="1 5" id="KW-0285">Flavoprotein</keyword>
<evidence type="ECO:0000256" key="1">
    <source>
        <dbReference type="ARBA" id="ARBA00022630"/>
    </source>
</evidence>
<evidence type="ECO:0000256" key="3">
    <source>
        <dbReference type="ARBA" id="ARBA00022694"/>
    </source>
</evidence>
<dbReference type="GO" id="GO:0050660">
    <property type="term" value="F:flavin adenine dinucleotide binding"/>
    <property type="evidence" value="ECO:0007669"/>
    <property type="project" value="InterPro"/>
</dbReference>
<protein>
    <recommendedName>
        <fullName evidence="5">tRNA-dihydrouridine synthase</fullName>
        <ecNumber evidence="5">1.3.1.-</ecNumber>
    </recommendedName>
</protein>
<dbReference type="GO" id="GO:0017150">
    <property type="term" value="F:tRNA dihydrouridine synthase activity"/>
    <property type="evidence" value="ECO:0007669"/>
    <property type="project" value="InterPro"/>
</dbReference>
<keyword evidence="10" id="KW-1185">Reference proteome</keyword>
<evidence type="ECO:0000256" key="7">
    <source>
        <dbReference type="PIRSR" id="PIRSR006621-2"/>
    </source>
</evidence>
<dbReference type="AlphaFoldDB" id="A0A4R5CV80"/>
<dbReference type="Pfam" id="PF01207">
    <property type="entry name" value="Dus"/>
    <property type="match status" value="1"/>
</dbReference>
<dbReference type="EMBL" id="SMFO01000014">
    <property type="protein sequence ID" value="TDE01765.1"/>
    <property type="molecule type" value="Genomic_DNA"/>
</dbReference>
<feature type="binding site" evidence="7">
    <location>
        <position position="135"/>
    </location>
    <ligand>
        <name>FMN</name>
        <dbReference type="ChEBI" id="CHEBI:58210"/>
    </ligand>
</feature>
<reference evidence="9 10" key="1">
    <citation type="submission" date="2019-03" db="EMBL/GenBank/DDBJ databases">
        <title>Flavobacterium TSA-D2 sp. nov., isolated from arctic soil.</title>
        <authorList>
            <person name="Chaudhary D.K."/>
        </authorList>
    </citation>
    <scope>NUCLEOTIDE SEQUENCE [LARGE SCALE GENOMIC DNA]</scope>
    <source>
        <strain evidence="9 10">TSA-D2</strain>
    </source>
</reference>
<proteinExistence type="inferred from homology"/>
<dbReference type="InterPro" id="IPR001269">
    <property type="entry name" value="DUS_fam"/>
</dbReference>
<evidence type="ECO:0000256" key="6">
    <source>
        <dbReference type="PIRSR" id="PIRSR006621-1"/>
    </source>
</evidence>
<gene>
    <name evidence="9" type="ORF">E0F98_14450</name>
</gene>
<comment type="function">
    <text evidence="5">Catalyzes the synthesis of 5,6-dihydrouridine (D), a modified base found in the D-loop of most tRNAs, via the reduction of the C5-C6 double bond in target uridines.</text>
</comment>
<evidence type="ECO:0000313" key="9">
    <source>
        <dbReference type="EMBL" id="TDE01765.1"/>
    </source>
</evidence>
<comment type="similarity">
    <text evidence="5">Belongs to the dus family.</text>
</comment>
<dbReference type="Proteomes" id="UP000294597">
    <property type="component" value="Unassembled WGS sequence"/>
</dbReference>
<dbReference type="PANTHER" id="PTHR45846:SF1">
    <property type="entry name" value="TRNA-DIHYDROURIDINE(47) SYNTHASE [NAD(P)(+)]-LIKE"/>
    <property type="match status" value="1"/>
</dbReference>
<dbReference type="SUPFAM" id="SSF51395">
    <property type="entry name" value="FMN-linked oxidoreductases"/>
    <property type="match status" value="1"/>
</dbReference>
<evidence type="ECO:0000256" key="5">
    <source>
        <dbReference type="PIRNR" id="PIRNR006621"/>
    </source>
</evidence>
<feature type="active site" description="Proton donor" evidence="6">
    <location>
        <position position="96"/>
    </location>
</feature>
<feature type="domain" description="DUS-like FMN-binding" evidence="8">
    <location>
        <begin position="8"/>
        <end position="285"/>
    </location>
</feature>
<dbReference type="CDD" id="cd02801">
    <property type="entry name" value="DUS_like_FMN"/>
    <property type="match status" value="1"/>
</dbReference>
<comment type="caution">
    <text evidence="9">The sequence shown here is derived from an EMBL/GenBank/DDBJ whole genome shotgun (WGS) entry which is preliminary data.</text>
</comment>
<feature type="binding site" evidence="7">
    <location>
        <position position="164"/>
    </location>
    <ligand>
        <name>FMN</name>
        <dbReference type="ChEBI" id="CHEBI:58210"/>
    </ligand>
</feature>
<evidence type="ECO:0000259" key="8">
    <source>
        <dbReference type="Pfam" id="PF01207"/>
    </source>
</evidence>
<evidence type="ECO:0000256" key="2">
    <source>
        <dbReference type="ARBA" id="ARBA00022643"/>
    </source>
</evidence>
<evidence type="ECO:0000313" key="10">
    <source>
        <dbReference type="Proteomes" id="UP000294597"/>
    </source>
</evidence>
<keyword evidence="4 5" id="KW-0560">Oxidoreductase</keyword>
<feature type="binding site" evidence="7">
    <location>
        <position position="66"/>
    </location>
    <ligand>
        <name>FMN</name>
        <dbReference type="ChEBI" id="CHEBI:58210"/>
    </ligand>
</feature>